<accession>A0A014N6B5</accession>
<dbReference type="Proteomes" id="UP000030151">
    <property type="component" value="Unassembled WGS sequence"/>
</dbReference>
<dbReference type="HOGENOM" id="CLU_630188_0_0_1"/>
<feature type="domain" description="Helicase ATP-binding" evidence="3">
    <location>
        <begin position="198"/>
        <end position="364"/>
    </location>
</feature>
<keyword evidence="4" id="KW-0547">Nucleotide-binding</keyword>
<evidence type="ECO:0000256" key="1">
    <source>
        <dbReference type="ARBA" id="ARBA00005446"/>
    </source>
</evidence>
<dbReference type="GO" id="GO:0009378">
    <property type="term" value="F:four-way junction helicase activity"/>
    <property type="evidence" value="ECO:0007669"/>
    <property type="project" value="TreeGrafter"/>
</dbReference>
<feature type="region of interest" description="Disordered" evidence="2">
    <location>
        <begin position="141"/>
        <end position="167"/>
    </location>
</feature>
<dbReference type="PROSITE" id="PS51192">
    <property type="entry name" value="HELICASE_ATP_BIND_1"/>
    <property type="match status" value="1"/>
</dbReference>
<comment type="similarity">
    <text evidence="1">Belongs to the helicase family. RecQ subfamily.</text>
</comment>
<organism evidence="4 5">
    <name type="scientific">Metarhizium robertsii</name>
    <dbReference type="NCBI Taxonomy" id="568076"/>
    <lineage>
        <taxon>Eukaryota</taxon>
        <taxon>Fungi</taxon>
        <taxon>Dikarya</taxon>
        <taxon>Ascomycota</taxon>
        <taxon>Pezizomycotina</taxon>
        <taxon>Sordariomycetes</taxon>
        <taxon>Hypocreomycetidae</taxon>
        <taxon>Hypocreales</taxon>
        <taxon>Clavicipitaceae</taxon>
        <taxon>Metarhizium</taxon>
    </lineage>
</organism>
<gene>
    <name evidence="4" type="ORF">X797_011726</name>
</gene>
<keyword evidence="4" id="KW-0378">Hydrolase</keyword>
<proteinExistence type="inferred from homology"/>
<keyword evidence="4" id="KW-0347">Helicase</keyword>
<dbReference type="SUPFAM" id="SSF52540">
    <property type="entry name" value="P-loop containing nucleoside triphosphate hydrolases"/>
    <property type="match status" value="1"/>
</dbReference>
<dbReference type="InterPro" id="IPR027417">
    <property type="entry name" value="P-loop_NTPase"/>
</dbReference>
<dbReference type="AlphaFoldDB" id="A0A014N6B5"/>
<dbReference type="GO" id="GO:0043138">
    <property type="term" value="F:3'-5' DNA helicase activity"/>
    <property type="evidence" value="ECO:0007669"/>
    <property type="project" value="TreeGrafter"/>
</dbReference>
<dbReference type="GO" id="GO:0003676">
    <property type="term" value="F:nucleic acid binding"/>
    <property type="evidence" value="ECO:0007669"/>
    <property type="project" value="InterPro"/>
</dbReference>
<reference evidence="4 5" key="1">
    <citation type="submission" date="2014-02" db="EMBL/GenBank/DDBJ databases">
        <title>The genome sequence of the entomopathogenic fungus Metarhizium robertsii ARSEF 2575.</title>
        <authorList>
            <person name="Giuliano Garisto Donzelli B."/>
            <person name="Roe B.A."/>
            <person name="Macmil S.L."/>
            <person name="Krasnoff S.B."/>
            <person name="Gibson D.M."/>
        </authorList>
    </citation>
    <scope>NUCLEOTIDE SEQUENCE [LARGE SCALE GENOMIC DNA]</scope>
    <source>
        <strain evidence="4 5">ARSEF 2575</strain>
    </source>
</reference>
<name>A0A014N6B5_9HYPO</name>
<dbReference type="Gene3D" id="3.40.50.300">
    <property type="entry name" value="P-loop containing nucleotide triphosphate hydrolases"/>
    <property type="match status" value="1"/>
</dbReference>
<dbReference type="GO" id="GO:0000724">
    <property type="term" value="P:double-strand break repair via homologous recombination"/>
    <property type="evidence" value="ECO:0007669"/>
    <property type="project" value="TreeGrafter"/>
</dbReference>
<sequence length="435" mass="49373">MKASGQIFFILETKSKPDVTRRKALRRGYSLGTARYRIVVIEMGPVVEGLVMEEVEKRIEGDGRDGIEMDELSGEVLHIGGSWNIVWDLQSTHGTKTARQHYAVHIGMPGHLHPMLIRKYHEVSRLWHSFLEKGDPKKTWGKGWGRARGDEDEDEHESNKKKPDVEDIEAESLAALQELEGQNATWRSAKQEECMHAIMRLEGARHLVCVLPTGAGKSTLFMAPAVMRGRGTTIVVVPFSRLIDDVVKRSREKGVDAVHFRTNQVIAREALPYVPRLVIVGADVAVKENELFMAYIGKLDKGGHLQRIFIDEAHVTITDSSYREQLTKLKGLHRFSKPIIMLTATLMKTMERDFRQMLLLPAETRIIRDRTTKKNARYDIVQVGGEEEGAVERAAVQFIRRTETSMMSHEKSIVYCKSIDLYPQSSGRSGVDRFW</sequence>
<dbReference type="SMART" id="SM00487">
    <property type="entry name" value="DEXDc"/>
    <property type="match status" value="1"/>
</dbReference>
<keyword evidence="4" id="KW-0067">ATP-binding</keyword>
<dbReference type="Pfam" id="PF00270">
    <property type="entry name" value="DEAD"/>
    <property type="match status" value="1"/>
</dbReference>
<comment type="caution">
    <text evidence="4">The sequence shown here is derived from an EMBL/GenBank/DDBJ whole genome shotgun (WGS) entry which is preliminary data.</text>
</comment>
<dbReference type="GO" id="GO:0005524">
    <property type="term" value="F:ATP binding"/>
    <property type="evidence" value="ECO:0007669"/>
    <property type="project" value="InterPro"/>
</dbReference>
<dbReference type="InterPro" id="IPR011545">
    <property type="entry name" value="DEAD/DEAH_box_helicase_dom"/>
</dbReference>
<dbReference type="GO" id="GO:0005737">
    <property type="term" value="C:cytoplasm"/>
    <property type="evidence" value="ECO:0007669"/>
    <property type="project" value="TreeGrafter"/>
</dbReference>
<evidence type="ECO:0000313" key="4">
    <source>
        <dbReference type="EMBL" id="EXU95203.1"/>
    </source>
</evidence>
<dbReference type="GO" id="GO:0005694">
    <property type="term" value="C:chromosome"/>
    <property type="evidence" value="ECO:0007669"/>
    <property type="project" value="TreeGrafter"/>
</dbReference>
<dbReference type="OrthoDB" id="3522001at2759"/>
<dbReference type="PANTHER" id="PTHR13710">
    <property type="entry name" value="DNA HELICASE RECQ FAMILY MEMBER"/>
    <property type="match status" value="1"/>
</dbReference>
<dbReference type="InterPro" id="IPR014001">
    <property type="entry name" value="Helicase_ATP-bd"/>
</dbReference>
<evidence type="ECO:0000259" key="3">
    <source>
        <dbReference type="PROSITE" id="PS51192"/>
    </source>
</evidence>
<dbReference type="PANTHER" id="PTHR13710:SF154">
    <property type="entry name" value="RECQ HELICASE, PUTATIVE (AFU_ORTHOLOGUE AFUA_6G14720)-RELATED"/>
    <property type="match status" value="1"/>
</dbReference>
<evidence type="ECO:0000256" key="2">
    <source>
        <dbReference type="SAM" id="MobiDB-lite"/>
    </source>
</evidence>
<protein>
    <submittedName>
        <fullName evidence="4">DEAD-like helicases superfamily protein</fullName>
    </submittedName>
</protein>
<evidence type="ECO:0000313" key="5">
    <source>
        <dbReference type="Proteomes" id="UP000030151"/>
    </source>
</evidence>
<dbReference type="EMBL" id="JELW01000094">
    <property type="protein sequence ID" value="EXU95203.1"/>
    <property type="molecule type" value="Genomic_DNA"/>
</dbReference>